<sequence>MSESAHAYNVTHAHKVPAHFHGRDPGTYGTPDVDLAFVSGSVKAYKSYLIIGKVSGSSDMVWRGTMS</sequence>
<gene>
    <name evidence="1" type="ORF">NDU88_002109</name>
</gene>
<evidence type="ECO:0000313" key="2">
    <source>
        <dbReference type="Proteomes" id="UP001066276"/>
    </source>
</evidence>
<proteinExistence type="predicted"/>
<accession>A0AAV7M309</accession>
<evidence type="ECO:0000313" key="1">
    <source>
        <dbReference type="EMBL" id="KAJ1096979.1"/>
    </source>
</evidence>
<organism evidence="1 2">
    <name type="scientific">Pleurodeles waltl</name>
    <name type="common">Iberian ribbed newt</name>
    <dbReference type="NCBI Taxonomy" id="8319"/>
    <lineage>
        <taxon>Eukaryota</taxon>
        <taxon>Metazoa</taxon>
        <taxon>Chordata</taxon>
        <taxon>Craniata</taxon>
        <taxon>Vertebrata</taxon>
        <taxon>Euteleostomi</taxon>
        <taxon>Amphibia</taxon>
        <taxon>Batrachia</taxon>
        <taxon>Caudata</taxon>
        <taxon>Salamandroidea</taxon>
        <taxon>Salamandridae</taxon>
        <taxon>Pleurodelinae</taxon>
        <taxon>Pleurodeles</taxon>
    </lineage>
</organism>
<keyword evidence="2" id="KW-1185">Reference proteome</keyword>
<comment type="caution">
    <text evidence="1">The sequence shown here is derived from an EMBL/GenBank/DDBJ whole genome shotgun (WGS) entry which is preliminary data.</text>
</comment>
<dbReference type="EMBL" id="JANPWB010000014">
    <property type="protein sequence ID" value="KAJ1096979.1"/>
    <property type="molecule type" value="Genomic_DNA"/>
</dbReference>
<dbReference type="Proteomes" id="UP001066276">
    <property type="component" value="Chromosome 10"/>
</dbReference>
<dbReference type="AlphaFoldDB" id="A0AAV7M309"/>
<reference evidence="1" key="1">
    <citation type="journal article" date="2022" name="bioRxiv">
        <title>Sequencing and chromosome-scale assembly of the giantPleurodeles waltlgenome.</title>
        <authorList>
            <person name="Brown T."/>
            <person name="Elewa A."/>
            <person name="Iarovenko S."/>
            <person name="Subramanian E."/>
            <person name="Araus A.J."/>
            <person name="Petzold A."/>
            <person name="Susuki M."/>
            <person name="Suzuki K.-i.T."/>
            <person name="Hayashi T."/>
            <person name="Toyoda A."/>
            <person name="Oliveira C."/>
            <person name="Osipova E."/>
            <person name="Leigh N.D."/>
            <person name="Simon A."/>
            <person name="Yun M.H."/>
        </authorList>
    </citation>
    <scope>NUCLEOTIDE SEQUENCE</scope>
    <source>
        <strain evidence="1">20211129_DDA</strain>
        <tissue evidence="1">Liver</tissue>
    </source>
</reference>
<protein>
    <submittedName>
        <fullName evidence="1">Uncharacterized protein</fullName>
    </submittedName>
</protein>
<name>A0AAV7M309_PLEWA</name>